<sequence>MKFDLIISNIMIGILVICSAFTLMFVFYIQRKLTPEQYFSFSEFFLIGRGLTIKKILNRMILIASFNCILFLILKNFFEIELVCSVCILSTLLGSILIIYPAFKIRHDLPNNEMKSLLNYMYVSFVFLALIISTLTVFTLVVLFDDISIVTLWQEHKSGIILYLLLVIPSLFFNPTNYEKKMEYAIEKHRESNREINETIIKNNNETIIPDESKSSSPFKIKKVFRLLNRIMKDD</sequence>
<feature type="transmembrane region" description="Helical" evidence="1">
    <location>
        <begin position="120"/>
        <end position="144"/>
    </location>
</feature>
<dbReference type="AlphaFoldDB" id="M1XHW6"/>
<proteinExistence type="predicted"/>
<protein>
    <submittedName>
        <fullName evidence="2">SCCmec staphylococcal cassette region, isolate CMFT36</fullName>
    </submittedName>
</protein>
<keyword evidence="1" id="KW-0812">Transmembrane</keyword>
<organism evidence="2">
    <name type="scientific">Staphylococcus aureus</name>
    <dbReference type="NCBI Taxonomy" id="1280"/>
    <lineage>
        <taxon>Bacteria</taxon>
        <taxon>Bacillati</taxon>
        <taxon>Bacillota</taxon>
        <taxon>Bacilli</taxon>
        <taxon>Bacillales</taxon>
        <taxon>Staphylococcaceae</taxon>
        <taxon>Staphylococcus</taxon>
    </lineage>
</organism>
<name>M1XHW6_STAAU</name>
<feature type="transmembrane region" description="Helical" evidence="1">
    <location>
        <begin position="156"/>
        <end position="173"/>
    </location>
</feature>
<feature type="transmembrane region" description="Helical" evidence="1">
    <location>
        <begin position="6"/>
        <end position="29"/>
    </location>
</feature>
<evidence type="ECO:0000313" key="2">
    <source>
        <dbReference type="EMBL" id="CCP89642.1"/>
    </source>
</evidence>
<accession>M1XHW6</accession>
<reference evidence="2" key="1">
    <citation type="submission" date="2012-12" db="EMBL/GenBank/DDBJ databases">
        <authorList>
            <person name="Hill-Cawthorne G."/>
        </authorList>
    </citation>
    <scope>NUCLEOTIDE SEQUENCE</scope>
    <source>
        <strain evidence="2">CMFT36</strain>
    </source>
</reference>
<reference evidence="2" key="2">
    <citation type="journal article" date="2014" name="PLoS ONE">
        <title>Recombinations in Staphylococcal Cassette Chromosome mec Elements Compromise the Molecular Detection of Methicillin Resistance in Staphylococcus aureus.</title>
        <authorList>
            <person name="Hill-Cawthorne G.A."/>
            <person name="Hudson L.O."/>
            <person name="El Ghany M.F."/>
            <person name="Piepenburg O."/>
            <person name="Nair M."/>
            <person name="Dodgson A."/>
            <person name="Forrest M.S."/>
            <person name="Clark T.G."/>
            <person name="Pain A."/>
        </authorList>
    </citation>
    <scope>NUCLEOTIDE SEQUENCE</scope>
    <source>
        <strain evidence="2">CMFT36</strain>
    </source>
</reference>
<feature type="transmembrane region" description="Helical" evidence="1">
    <location>
        <begin position="56"/>
        <end position="74"/>
    </location>
</feature>
<feature type="transmembrane region" description="Helical" evidence="1">
    <location>
        <begin position="80"/>
        <end position="100"/>
    </location>
</feature>
<keyword evidence="1" id="KW-0472">Membrane</keyword>
<dbReference type="EMBL" id="HF569108">
    <property type="protein sequence ID" value="CCP89642.1"/>
    <property type="molecule type" value="Genomic_DNA"/>
</dbReference>
<evidence type="ECO:0000256" key="1">
    <source>
        <dbReference type="SAM" id="Phobius"/>
    </source>
</evidence>
<keyword evidence="1" id="KW-1133">Transmembrane helix</keyword>